<sequence length="617" mass="73084">MKEKIEFNDLLVNIKSTRNVNEVKRRLEREEKHVENQKQRWEEKKEIRRLPFEDNDEALELEIAVEEQKRYPLNKRVLDAPLHRQALQRIEGKLAYRQTKNELREWQPIVDELRVAEQIHFPQDELLDNPLKVQSAEERAKTFTPRTEFEQKIMEVLGKSKSNIKNDEEFSQAEKEILKAMDVREARKKCQEMRKMRALMSFHSAKLKRQSKIKSKQFHRIQKRQKRKDLIKEVETLIVKDPKRAAEKVDELEKDRAFERATLKHRGTNKWTKQIRKFASRNPELRKVIGEQLRLGKSLKERHGAEGNESDDESGGEEGIEENTEEIKQQKIISAAVDKVFVSDNSSKEMINLNVDSENPFYRSALQNIKRERKIAEKRKQQRGIEEMKGEKSLKIQEESKKEGEIGNKEEKPEFLDLNVKKIIQIPQELMNETGEIEDAQYAFLAEAYEEDDVLGNEFMTRKQRVEEEEKPKQGNSRYELMRGWGSWTGPGISEEKETERMDRILGKELVPKKKKQQRKDAKKRGLIIREQVSESIQKLQPRDVPFPFTRIQDFEAFVQQPLGKEWNTPIAHNQLIQPTVHTKAFFIFLCYIFKPKFNQFHRNLKTYNFLNVSQPK</sequence>
<dbReference type="Proteomes" id="UP001497535">
    <property type="component" value="Unassembled WGS sequence"/>
</dbReference>
<comment type="caution">
    <text evidence="1">The sequence shown here is derived from an EMBL/GenBank/DDBJ whole genome shotgun (WGS) entry which is preliminary data.</text>
</comment>
<reference evidence="1" key="1">
    <citation type="submission" date="2023-11" db="EMBL/GenBank/DDBJ databases">
        <authorList>
            <person name="Poullet M."/>
        </authorList>
    </citation>
    <scope>NUCLEOTIDE SEQUENCE</scope>
    <source>
        <strain evidence="1">E1834</strain>
    </source>
</reference>
<evidence type="ECO:0000313" key="2">
    <source>
        <dbReference type="Proteomes" id="UP001497535"/>
    </source>
</evidence>
<keyword evidence="2" id="KW-1185">Reference proteome</keyword>
<evidence type="ECO:0000313" key="1">
    <source>
        <dbReference type="EMBL" id="CAK5045010.1"/>
    </source>
</evidence>
<protein>
    <submittedName>
        <fullName evidence="1">Uncharacterized protein</fullName>
    </submittedName>
</protein>
<organism evidence="1 2">
    <name type="scientific">Meloidogyne enterolobii</name>
    <name type="common">Root-knot nematode worm</name>
    <name type="synonym">Meloidogyne mayaguensis</name>
    <dbReference type="NCBI Taxonomy" id="390850"/>
    <lineage>
        <taxon>Eukaryota</taxon>
        <taxon>Metazoa</taxon>
        <taxon>Ecdysozoa</taxon>
        <taxon>Nematoda</taxon>
        <taxon>Chromadorea</taxon>
        <taxon>Rhabditida</taxon>
        <taxon>Tylenchina</taxon>
        <taxon>Tylenchomorpha</taxon>
        <taxon>Tylenchoidea</taxon>
        <taxon>Meloidogynidae</taxon>
        <taxon>Meloidogyninae</taxon>
        <taxon>Meloidogyne</taxon>
    </lineage>
</organism>
<name>A0ACB0YFY6_MELEN</name>
<proteinExistence type="predicted"/>
<gene>
    <name evidence="1" type="ORF">MENTE1834_LOCUS11637</name>
</gene>
<accession>A0ACB0YFY6</accession>
<dbReference type="EMBL" id="CAVMJV010000011">
    <property type="protein sequence ID" value="CAK5045010.1"/>
    <property type="molecule type" value="Genomic_DNA"/>
</dbReference>